<organism evidence="2 3">
    <name type="scientific">Aegilops tauschii subsp. strangulata</name>
    <name type="common">Goatgrass</name>
    <dbReference type="NCBI Taxonomy" id="200361"/>
    <lineage>
        <taxon>Eukaryota</taxon>
        <taxon>Viridiplantae</taxon>
        <taxon>Streptophyta</taxon>
        <taxon>Embryophyta</taxon>
        <taxon>Tracheophyta</taxon>
        <taxon>Spermatophyta</taxon>
        <taxon>Magnoliopsida</taxon>
        <taxon>Liliopsida</taxon>
        <taxon>Poales</taxon>
        <taxon>Poaceae</taxon>
        <taxon>BOP clade</taxon>
        <taxon>Pooideae</taxon>
        <taxon>Triticodae</taxon>
        <taxon>Triticeae</taxon>
        <taxon>Triticinae</taxon>
        <taxon>Aegilops</taxon>
    </lineage>
</organism>
<dbReference type="Gramene" id="AET7Gv20360300.1">
    <property type="protein sequence ID" value="AET7Gv20360300.1"/>
    <property type="gene ID" value="AET7Gv20360300"/>
</dbReference>
<name>A0A453QXF8_AEGTS</name>
<dbReference type="STRING" id="200361.A0A453QXF8"/>
<dbReference type="EnsemblPlants" id="AET7Gv20360300.1">
    <property type="protein sequence ID" value="AET7Gv20360300.1"/>
    <property type="gene ID" value="AET7Gv20360300"/>
</dbReference>
<protein>
    <submittedName>
        <fullName evidence="2">Uncharacterized protein</fullName>
    </submittedName>
</protein>
<proteinExistence type="predicted"/>
<reference evidence="2" key="4">
    <citation type="submission" date="2019-03" db="UniProtKB">
        <authorList>
            <consortium name="EnsemblPlants"/>
        </authorList>
    </citation>
    <scope>IDENTIFICATION</scope>
</reference>
<feature type="compositionally biased region" description="Low complexity" evidence="1">
    <location>
        <begin position="97"/>
        <end position="118"/>
    </location>
</feature>
<evidence type="ECO:0000313" key="2">
    <source>
        <dbReference type="EnsemblPlants" id="AET7Gv20360300.1"/>
    </source>
</evidence>
<reference evidence="3" key="1">
    <citation type="journal article" date="2014" name="Science">
        <title>Ancient hybridizations among the ancestral genomes of bread wheat.</title>
        <authorList>
            <consortium name="International Wheat Genome Sequencing Consortium,"/>
            <person name="Marcussen T."/>
            <person name="Sandve S.R."/>
            <person name="Heier L."/>
            <person name="Spannagl M."/>
            <person name="Pfeifer M."/>
            <person name="Jakobsen K.S."/>
            <person name="Wulff B.B."/>
            <person name="Steuernagel B."/>
            <person name="Mayer K.F."/>
            <person name="Olsen O.A."/>
        </authorList>
    </citation>
    <scope>NUCLEOTIDE SEQUENCE [LARGE SCALE GENOMIC DNA]</scope>
    <source>
        <strain evidence="3">cv. AL8/78</strain>
    </source>
</reference>
<dbReference type="PANTHER" id="PTHR34222">
    <property type="entry name" value="GAG_PRE-INTEGRS DOMAIN-CONTAINING PROTEIN"/>
    <property type="match status" value="1"/>
</dbReference>
<dbReference type="AlphaFoldDB" id="A0A453QXF8"/>
<feature type="region of interest" description="Disordered" evidence="1">
    <location>
        <begin position="97"/>
        <end position="138"/>
    </location>
</feature>
<reference evidence="3" key="2">
    <citation type="journal article" date="2017" name="Nat. Plants">
        <title>The Aegilops tauschii genome reveals multiple impacts of transposons.</title>
        <authorList>
            <person name="Zhao G."/>
            <person name="Zou C."/>
            <person name="Li K."/>
            <person name="Wang K."/>
            <person name="Li T."/>
            <person name="Gao L."/>
            <person name="Zhang X."/>
            <person name="Wang H."/>
            <person name="Yang Z."/>
            <person name="Liu X."/>
            <person name="Jiang W."/>
            <person name="Mao L."/>
            <person name="Kong X."/>
            <person name="Jiao Y."/>
            <person name="Jia J."/>
        </authorList>
    </citation>
    <scope>NUCLEOTIDE SEQUENCE [LARGE SCALE GENOMIC DNA]</scope>
    <source>
        <strain evidence="3">cv. AL8/78</strain>
    </source>
</reference>
<reference evidence="2" key="5">
    <citation type="journal article" date="2021" name="G3 (Bethesda)">
        <title>Aegilops tauschii genome assembly Aet v5.0 features greater sequence contiguity and improved annotation.</title>
        <authorList>
            <person name="Wang L."/>
            <person name="Zhu T."/>
            <person name="Rodriguez J.C."/>
            <person name="Deal K.R."/>
            <person name="Dubcovsky J."/>
            <person name="McGuire P.E."/>
            <person name="Lux T."/>
            <person name="Spannagl M."/>
            <person name="Mayer K.F.X."/>
            <person name="Baldrich P."/>
            <person name="Meyers B.C."/>
            <person name="Huo N."/>
            <person name="Gu Y.Q."/>
            <person name="Zhou H."/>
            <person name="Devos K.M."/>
            <person name="Bennetzen J.L."/>
            <person name="Unver T."/>
            <person name="Budak H."/>
            <person name="Gulick P.J."/>
            <person name="Galiba G."/>
            <person name="Kalapos B."/>
            <person name="Nelson D.R."/>
            <person name="Li P."/>
            <person name="You F.M."/>
            <person name="Luo M.C."/>
            <person name="Dvorak J."/>
        </authorList>
    </citation>
    <scope>NUCLEOTIDE SEQUENCE [LARGE SCALE GENOMIC DNA]</scope>
    <source>
        <strain evidence="2">cv. AL8/78</strain>
    </source>
</reference>
<keyword evidence="3" id="KW-1185">Reference proteome</keyword>
<dbReference type="Proteomes" id="UP000015105">
    <property type="component" value="Chromosome 7D"/>
</dbReference>
<evidence type="ECO:0000313" key="3">
    <source>
        <dbReference type="Proteomes" id="UP000015105"/>
    </source>
</evidence>
<accession>A0A453QXF8</accession>
<sequence>DEFYTQSSAIWRQLDSLRTAVCGTCACCQTVRSDLEFQRVYEFLSRLRGEFEPRRAQLFARGHVPISEVLSELRAEETHLRGAGLLQVPSVLAAQAAAPPVPSRSSAPPLLPTPSGSESRTREGRSRPHTHCGYFNRDGHPESDCFKKKCDMRNRERYSSTGTRASSSTSSTVSLTEQDIMKLKRLLAASGSLT</sequence>
<reference evidence="2" key="3">
    <citation type="journal article" date="2017" name="Nature">
        <title>Genome sequence of the progenitor of the wheat D genome Aegilops tauschii.</title>
        <authorList>
            <person name="Luo M.C."/>
            <person name="Gu Y.Q."/>
            <person name="Puiu D."/>
            <person name="Wang H."/>
            <person name="Twardziok S.O."/>
            <person name="Deal K.R."/>
            <person name="Huo N."/>
            <person name="Zhu T."/>
            <person name="Wang L."/>
            <person name="Wang Y."/>
            <person name="McGuire P.E."/>
            <person name="Liu S."/>
            <person name="Long H."/>
            <person name="Ramasamy R.K."/>
            <person name="Rodriguez J.C."/>
            <person name="Van S.L."/>
            <person name="Yuan L."/>
            <person name="Wang Z."/>
            <person name="Xia Z."/>
            <person name="Xiao L."/>
            <person name="Anderson O.D."/>
            <person name="Ouyang S."/>
            <person name="Liang Y."/>
            <person name="Zimin A.V."/>
            <person name="Pertea G."/>
            <person name="Qi P."/>
            <person name="Bennetzen J.L."/>
            <person name="Dai X."/>
            <person name="Dawson M.W."/>
            <person name="Muller H.G."/>
            <person name="Kugler K."/>
            <person name="Rivarola-Duarte L."/>
            <person name="Spannagl M."/>
            <person name="Mayer K.F.X."/>
            <person name="Lu F.H."/>
            <person name="Bevan M.W."/>
            <person name="Leroy P."/>
            <person name="Li P."/>
            <person name="You F.M."/>
            <person name="Sun Q."/>
            <person name="Liu Z."/>
            <person name="Lyons E."/>
            <person name="Wicker T."/>
            <person name="Salzberg S.L."/>
            <person name="Devos K.M."/>
            <person name="Dvorak J."/>
        </authorList>
    </citation>
    <scope>NUCLEOTIDE SEQUENCE [LARGE SCALE GENOMIC DNA]</scope>
    <source>
        <strain evidence="2">cv. AL8/78</strain>
    </source>
</reference>
<dbReference type="PANTHER" id="PTHR34222:SF100">
    <property type="entry name" value="CCHC-TYPE DOMAIN-CONTAINING PROTEIN"/>
    <property type="match status" value="1"/>
</dbReference>
<evidence type="ECO:0000256" key="1">
    <source>
        <dbReference type="SAM" id="MobiDB-lite"/>
    </source>
</evidence>